<dbReference type="Gene3D" id="1.10.287.1490">
    <property type="match status" value="1"/>
</dbReference>
<dbReference type="PANTHER" id="PTHR18937:SF172">
    <property type="entry name" value="STRUCTURAL MAINTENANCE OF CHROMOSOMES PROTEIN"/>
    <property type="match status" value="1"/>
</dbReference>
<feature type="region of interest" description="Disordered" evidence="13">
    <location>
        <begin position="900"/>
        <end position="925"/>
    </location>
</feature>
<dbReference type="InParanoid" id="I7MA05"/>
<dbReference type="eggNOG" id="KOG0996">
    <property type="taxonomic scope" value="Eukaryota"/>
</dbReference>
<feature type="compositionally biased region" description="Basic and acidic residues" evidence="13">
    <location>
        <begin position="900"/>
        <end position="913"/>
    </location>
</feature>
<dbReference type="GO" id="GO:0007076">
    <property type="term" value="P:mitotic chromosome condensation"/>
    <property type="evidence" value="ECO:0007669"/>
    <property type="project" value="TreeGrafter"/>
</dbReference>
<keyword evidence="8" id="KW-0226">DNA condensation</keyword>
<organism evidence="15 16">
    <name type="scientific">Tetrahymena thermophila (strain SB210)</name>
    <dbReference type="NCBI Taxonomy" id="312017"/>
    <lineage>
        <taxon>Eukaryota</taxon>
        <taxon>Sar</taxon>
        <taxon>Alveolata</taxon>
        <taxon>Ciliophora</taxon>
        <taxon>Intramacronucleata</taxon>
        <taxon>Oligohymenophorea</taxon>
        <taxon>Hymenostomatida</taxon>
        <taxon>Tetrahymenina</taxon>
        <taxon>Tetrahymenidae</taxon>
        <taxon>Tetrahymena</taxon>
    </lineage>
</organism>
<dbReference type="RefSeq" id="XP_001023403.3">
    <property type="nucleotide sequence ID" value="XM_001023403.4"/>
</dbReference>
<keyword evidence="3" id="KW-0132">Cell division</keyword>
<evidence type="ECO:0000256" key="2">
    <source>
        <dbReference type="ARBA" id="ARBA00006005"/>
    </source>
</evidence>
<keyword evidence="6" id="KW-0067">ATP-binding</keyword>
<evidence type="ECO:0000256" key="4">
    <source>
        <dbReference type="ARBA" id="ARBA00022741"/>
    </source>
</evidence>
<comment type="subcellular location">
    <subcellularLocation>
        <location evidence="1 11">Nucleus</location>
    </subcellularLocation>
</comment>
<keyword evidence="16" id="KW-1185">Reference proteome</keyword>
<dbReference type="OrthoDB" id="5575062at2759"/>
<name>I7MA05_TETTS</name>
<dbReference type="Gene3D" id="3.40.50.300">
    <property type="entry name" value="P-loop containing nucleotide triphosphate hydrolases"/>
    <property type="match status" value="2"/>
</dbReference>
<reference evidence="16" key="1">
    <citation type="journal article" date="2006" name="PLoS Biol.">
        <title>Macronuclear genome sequence of the ciliate Tetrahymena thermophila, a model eukaryote.</title>
        <authorList>
            <person name="Eisen J.A."/>
            <person name="Coyne R.S."/>
            <person name="Wu M."/>
            <person name="Wu D."/>
            <person name="Thiagarajan M."/>
            <person name="Wortman J.R."/>
            <person name="Badger J.H."/>
            <person name="Ren Q."/>
            <person name="Amedeo P."/>
            <person name="Jones K.M."/>
            <person name="Tallon L.J."/>
            <person name="Delcher A.L."/>
            <person name="Salzberg S.L."/>
            <person name="Silva J.C."/>
            <person name="Haas B.J."/>
            <person name="Majoros W.H."/>
            <person name="Farzad M."/>
            <person name="Carlton J.M."/>
            <person name="Smith R.K. Jr."/>
            <person name="Garg J."/>
            <person name="Pearlman R.E."/>
            <person name="Karrer K.M."/>
            <person name="Sun L."/>
            <person name="Manning G."/>
            <person name="Elde N.C."/>
            <person name="Turkewitz A.P."/>
            <person name="Asai D.J."/>
            <person name="Wilkes D.E."/>
            <person name="Wang Y."/>
            <person name="Cai H."/>
            <person name="Collins K."/>
            <person name="Stewart B.A."/>
            <person name="Lee S.R."/>
            <person name="Wilamowska K."/>
            <person name="Weinberg Z."/>
            <person name="Ruzzo W.L."/>
            <person name="Wloga D."/>
            <person name="Gaertig J."/>
            <person name="Frankel J."/>
            <person name="Tsao C.-C."/>
            <person name="Gorovsky M.A."/>
            <person name="Keeling P.J."/>
            <person name="Waller R.F."/>
            <person name="Patron N.J."/>
            <person name="Cherry J.M."/>
            <person name="Stover N.A."/>
            <person name="Krieger C.J."/>
            <person name="del Toro C."/>
            <person name="Ryder H.F."/>
            <person name="Williamson S.C."/>
            <person name="Barbeau R.A."/>
            <person name="Hamilton E.P."/>
            <person name="Orias E."/>
        </authorList>
    </citation>
    <scope>NUCLEOTIDE SEQUENCE [LARGE SCALE GENOMIC DNA]</scope>
    <source>
        <strain evidence="16">SB210</strain>
    </source>
</reference>
<evidence type="ECO:0000256" key="9">
    <source>
        <dbReference type="ARBA" id="ARBA00023242"/>
    </source>
</evidence>
<evidence type="ECO:0000256" key="12">
    <source>
        <dbReference type="SAM" id="Coils"/>
    </source>
</evidence>
<dbReference type="PIRSF" id="PIRSF005719">
    <property type="entry name" value="SMC"/>
    <property type="match status" value="1"/>
</dbReference>
<dbReference type="Proteomes" id="UP000009168">
    <property type="component" value="Unassembled WGS sequence"/>
</dbReference>
<keyword evidence="5" id="KW-0498">Mitosis</keyword>
<evidence type="ECO:0000256" key="3">
    <source>
        <dbReference type="ARBA" id="ARBA00022618"/>
    </source>
</evidence>
<accession>I7MA05</accession>
<dbReference type="GO" id="GO:0005634">
    <property type="term" value="C:nucleus"/>
    <property type="evidence" value="ECO:0007669"/>
    <property type="project" value="UniProtKB-SubCell"/>
</dbReference>
<feature type="coiled-coil region" evidence="12">
    <location>
        <begin position="1110"/>
        <end position="1180"/>
    </location>
</feature>
<evidence type="ECO:0000256" key="7">
    <source>
        <dbReference type="ARBA" id="ARBA00023054"/>
    </source>
</evidence>
<dbReference type="STRING" id="312017.I7MA05"/>
<dbReference type="EMBL" id="GG662504">
    <property type="protein sequence ID" value="EAS03158.3"/>
    <property type="molecule type" value="Genomic_DNA"/>
</dbReference>
<evidence type="ECO:0000313" key="15">
    <source>
        <dbReference type="EMBL" id="EAS03158.3"/>
    </source>
</evidence>
<dbReference type="SMART" id="SM00968">
    <property type="entry name" value="SMC_hinge"/>
    <property type="match status" value="1"/>
</dbReference>
<dbReference type="Pfam" id="PF02463">
    <property type="entry name" value="SMC_N"/>
    <property type="match status" value="2"/>
</dbReference>
<sequence>MNQESTSKVQAQMEEEIPTAKSVVKHTQSLLKNSVLRQNLAGKSEQRLIVKQIVLENFKSYQGRQVIGPFHKRFTSVVGPNGSGKSNLIESLLFVFGKKASWMRLKKLEQLIHNSSKHQNVKKASVEVTFHEIRDKEGEEYEVIPGTEFTVRRTVNKSSVSKYEINDKEVSHVEVTDTLKQKGIDLTNNRFLILQGEVEQISLMKPRSGDPEKPGLLEYLEDIIGSNQFKEDIEKKDEEYEVLQNERREKGERMRIHEADLEKLQESKNLAIEYIRNEKLSYQMTNIIGQIDLLRSKKDIEKFETKIKQNEQQNVEMREKFKQQLKENEQVIKEYKQSKAEIEKKDYEVQKYKGQLKKLNERDELIRQKLVLETENQTKAEKQLEDLQDEYKKAIRDQKEYQSELPEKQDRLRKLLTKKDDEDEKLRELKSKVNNENQKLVKEKKEMEKKLQPIKEKKLEVQSKRDTLQNRFTLISQDATAIQNEYEKNQNELEKAKQLIEDQHTLIKQIAQAIQAIEAGYEKQEADNKECRIIEEKIIKAISECKQKIDQTKQSNQDSQTRNKVLNELMIAQQQGKLRGICGRLGDLAAINEEYDVAITTACGQLDNIIVDRYDDAQNAVNYLRKEKIGKAQFIALDKIEHNRQYMEKQFQCPRGSQRLFDLIQFKDQKYKVAFYFALRNTLVCDNIDLATEIAYGQQRHRVVTKKGELIDDSGVMSGGGAARRGGMASQLKVEISPEEVERYQAEYSRNQQDLEQIRETIQNTNKQLNTFIQEKMYLVKQLEAKKFDQQLQEDNVTRCQNRLKALQKQMDEQEQNAKERQVIKQELEKFESEYHEYDGQIMELNKKITDIDEKINKSGGQELKQQQEICKNIQNQTLELQADVNKKTAKLKDLEKTLKNNEREKNETQERIKKIKASIDPLKDQQQKLEEDAVKVFKDQQQAEQQLAMLQEQQKQRDEQKAGIEKIIKDMKDALEKLKKEKDDFEAKINKAKEDQNRSEHVIANNRNTYKEITKSYDFLQFIDEIAGYQINESEDKKSDDQNNLDNISILEESIMQSMMDEEKNTQDKEDDEEIPENNDKQNKKIRSSKNTKKISSIDVYDDIGQELIEQLENHRESLKIEKAKAEEKLKSMTNDANITTITEFKNKYIEFKSKKEEFERVKNRISELKVDIDRLKKERFEKFMSGFNLISAKLKETYQTLTNGGDAELELIDSLDPFSDGVNFTVRPPKKSWKQISKLSGGEKTLSSLSLVFALHYYKPTPLYFMDEIDAALDFKNVSIVGNYIQERTKNAQFIIISLRNNMFELANKLVGVYKTYDTTKTIAIIPELIYQKIQHLNDDKTDTNQNQNEDKDNKSN</sequence>
<protein>
    <recommendedName>
        <fullName evidence="11">Structural maintenance of chromosomes protein</fullName>
    </recommendedName>
</protein>
<dbReference type="SUPFAM" id="SSF75553">
    <property type="entry name" value="Smc hinge domain"/>
    <property type="match status" value="1"/>
</dbReference>
<dbReference type="SUPFAM" id="SSF52540">
    <property type="entry name" value="P-loop containing nucleoside triphosphate hydrolases"/>
    <property type="match status" value="1"/>
</dbReference>
<keyword evidence="4" id="KW-0547">Nucleotide-binding</keyword>
<dbReference type="InterPro" id="IPR010935">
    <property type="entry name" value="SMC_hinge"/>
</dbReference>
<feature type="coiled-coil region" evidence="12">
    <location>
        <begin position="226"/>
        <end position="267"/>
    </location>
</feature>
<keyword evidence="9 11" id="KW-0539">Nucleus</keyword>
<keyword evidence="10" id="KW-0131">Cell cycle</keyword>
<evidence type="ECO:0000256" key="1">
    <source>
        <dbReference type="ARBA" id="ARBA00004123"/>
    </source>
</evidence>
<dbReference type="PANTHER" id="PTHR18937">
    <property type="entry name" value="STRUCTURAL MAINTENANCE OF CHROMOSOMES SMC FAMILY MEMBER"/>
    <property type="match status" value="1"/>
</dbReference>
<dbReference type="Gene3D" id="3.30.70.1620">
    <property type="match status" value="1"/>
</dbReference>
<evidence type="ECO:0000259" key="14">
    <source>
        <dbReference type="SMART" id="SM00968"/>
    </source>
</evidence>
<feature type="region of interest" description="Disordered" evidence="13">
    <location>
        <begin position="1061"/>
        <end position="1090"/>
    </location>
</feature>
<dbReference type="InterPro" id="IPR003395">
    <property type="entry name" value="RecF/RecN/SMC_N"/>
</dbReference>
<evidence type="ECO:0000256" key="10">
    <source>
        <dbReference type="ARBA" id="ARBA00023306"/>
    </source>
</evidence>
<comment type="similarity">
    <text evidence="2">Belongs to the SMC family. SMC4 subfamily.</text>
</comment>
<evidence type="ECO:0000256" key="13">
    <source>
        <dbReference type="SAM" id="MobiDB-lite"/>
    </source>
</evidence>
<proteinExistence type="inferred from homology"/>
<dbReference type="GO" id="GO:0016887">
    <property type="term" value="F:ATP hydrolysis activity"/>
    <property type="evidence" value="ECO:0007669"/>
    <property type="project" value="InterPro"/>
</dbReference>
<evidence type="ECO:0000256" key="6">
    <source>
        <dbReference type="ARBA" id="ARBA00022840"/>
    </source>
</evidence>
<dbReference type="Gene3D" id="1.20.1060.20">
    <property type="match status" value="1"/>
</dbReference>
<dbReference type="FunFam" id="3.40.50.300:FF:000481">
    <property type="entry name" value="Structural maintenance of chromosomes 4"/>
    <property type="match status" value="1"/>
</dbReference>
<feature type="coiled-coil region" evidence="12">
    <location>
        <begin position="293"/>
        <end position="506"/>
    </location>
</feature>
<dbReference type="FunCoup" id="I7MA05">
    <property type="interactions" value="313"/>
</dbReference>
<dbReference type="GO" id="GO:0000796">
    <property type="term" value="C:condensin complex"/>
    <property type="evidence" value="ECO:0007669"/>
    <property type="project" value="TreeGrafter"/>
</dbReference>
<dbReference type="InterPro" id="IPR024704">
    <property type="entry name" value="SMC"/>
</dbReference>
<dbReference type="OMA" id="CPALDNM"/>
<evidence type="ECO:0000256" key="11">
    <source>
        <dbReference type="PIRNR" id="PIRNR005719"/>
    </source>
</evidence>
<dbReference type="InterPro" id="IPR036277">
    <property type="entry name" value="SMC_hinge_sf"/>
</dbReference>
<dbReference type="HOGENOM" id="CLU_001042_4_1_1"/>
<evidence type="ECO:0000313" key="16">
    <source>
        <dbReference type="Proteomes" id="UP000009168"/>
    </source>
</evidence>
<evidence type="ECO:0000256" key="8">
    <source>
        <dbReference type="ARBA" id="ARBA00023067"/>
    </source>
</evidence>
<evidence type="ECO:0000256" key="5">
    <source>
        <dbReference type="ARBA" id="ARBA00022776"/>
    </source>
</evidence>
<dbReference type="Pfam" id="PF06470">
    <property type="entry name" value="SMC_hinge"/>
    <property type="match status" value="1"/>
</dbReference>
<feature type="domain" description="SMC hinge" evidence="14">
    <location>
        <begin position="579"/>
        <end position="695"/>
    </location>
</feature>
<dbReference type="InterPro" id="IPR027417">
    <property type="entry name" value="P-loop_NTPase"/>
</dbReference>
<dbReference type="GeneID" id="7831336"/>
<keyword evidence="7 12" id="KW-0175">Coiled coil</keyword>
<dbReference type="KEGG" id="tet:TTHERM_00446400"/>
<dbReference type="GO" id="GO:0005524">
    <property type="term" value="F:ATP binding"/>
    <property type="evidence" value="ECO:0007669"/>
    <property type="project" value="UniProtKB-KW"/>
</dbReference>
<gene>
    <name evidence="15" type="ORF">TTHERM_00446400</name>
</gene>
<dbReference type="GO" id="GO:0051301">
    <property type="term" value="P:cell division"/>
    <property type="evidence" value="ECO:0007669"/>
    <property type="project" value="UniProtKB-KW"/>
</dbReference>